<dbReference type="EC" id="3.1.3.57" evidence="7"/>
<evidence type="ECO:0000313" key="9">
    <source>
        <dbReference type="EMBL" id="KAJ6218311.1"/>
    </source>
</evidence>
<keyword evidence="10" id="KW-1185">Reference proteome</keyword>
<proteinExistence type="inferred from homology"/>
<comment type="cofactor">
    <cofactor evidence="8">
        <name>Mg(2+)</name>
        <dbReference type="ChEBI" id="CHEBI:18420"/>
    </cofactor>
</comment>
<comment type="caution">
    <text evidence="9">The sequence shown here is derived from an EMBL/GenBank/DDBJ whole genome shotgun (WGS) entry which is preliminary data.</text>
</comment>
<evidence type="ECO:0000256" key="8">
    <source>
        <dbReference type="PIRSR" id="PIRSR600760-2"/>
    </source>
</evidence>
<evidence type="ECO:0000256" key="5">
    <source>
        <dbReference type="ARBA" id="ARBA00044465"/>
    </source>
</evidence>
<dbReference type="Proteomes" id="UP001142055">
    <property type="component" value="Chromosome 3"/>
</dbReference>
<dbReference type="OMA" id="KGSTFRW"/>
<sequence>MIIAAIDLLGQLIDIAEKAAKIARLCRAENGHLFSLLIQEKSNEQKNPRFIRDFKTFADVLIQEVAKYWLETKFVGLSHRVYGEETNHFENKLGESITVQIESDRQKTRSMLMRILDGNDQIADSLLDIIYGNDCTNTDQITASKVELELNDIAVWIDPIDSTSEYINGRSNHGMEPLSPHGLHCVTCLFGVYHTKTGLPVMGVLNQPFYKSNDNDLLNGRCIWGFQIDGICRNNLPECSDSQTLHTRPILIGGHESDEIVNKLNRISSTLYVAGAGYKLLCVILSEAYLLVTSSKTTFYWDTCAGHAILRSLGGGVVPLDDIIQMDSTEKCLPNQLERLQVKYGPKNGHISETPAYNHNKGLVAYQSIESMHKVVKTLQR</sequence>
<dbReference type="Pfam" id="PF00459">
    <property type="entry name" value="Inositol_P"/>
    <property type="match status" value="1"/>
</dbReference>
<keyword evidence="2" id="KW-0452">Lithium</keyword>
<dbReference type="InterPro" id="IPR044897">
    <property type="entry name" value="INPP1_dom_1"/>
</dbReference>
<keyword evidence="3 8" id="KW-0479">Metal-binding</keyword>
<dbReference type="GO" id="GO:0004441">
    <property type="term" value="F:inositol-1,4-bisphosphate 1-phosphatase activity"/>
    <property type="evidence" value="ECO:0007669"/>
    <property type="project" value="UniProtKB-EC"/>
</dbReference>
<dbReference type="InterPro" id="IPR000760">
    <property type="entry name" value="Inositol_monophosphatase-like"/>
</dbReference>
<feature type="binding site" evidence="8">
    <location>
        <position position="302"/>
    </location>
    <ligand>
        <name>Mg(2+)</name>
        <dbReference type="ChEBI" id="CHEBI:18420"/>
        <label>1</label>
        <note>catalytic</note>
    </ligand>
</feature>
<feature type="binding site" evidence="8">
    <location>
        <position position="161"/>
    </location>
    <ligand>
        <name>Mg(2+)</name>
        <dbReference type="ChEBI" id="CHEBI:18420"/>
        <label>1</label>
        <note>catalytic</note>
    </ligand>
</feature>
<organism evidence="9 10">
    <name type="scientific">Blomia tropicalis</name>
    <name type="common">Mite</name>
    <dbReference type="NCBI Taxonomy" id="40697"/>
    <lineage>
        <taxon>Eukaryota</taxon>
        <taxon>Metazoa</taxon>
        <taxon>Ecdysozoa</taxon>
        <taxon>Arthropoda</taxon>
        <taxon>Chelicerata</taxon>
        <taxon>Arachnida</taxon>
        <taxon>Acari</taxon>
        <taxon>Acariformes</taxon>
        <taxon>Sarcoptiformes</taxon>
        <taxon>Astigmata</taxon>
        <taxon>Glycyphagoidea</taxon>
        <taxon>Echimyopodidae</taxon>
        <taxon>Blomia</taxon>
    </lineage>
</organism>
<evidence type="ECO:0000313" key="10">
    <source>
        <dbReference type="Proteomes" id="UP001142055"/>
    </source>
</evidence>
<dbReference type="InterPro" id="IPR020550">
    <property type="entry name" value="Inositol_monophosphatase_CS"/>
</dbReference>
<evidence type="ECO:0000256" key="2">
    <source>
        <dbReference type="ARBA" id="ARBA00022671"/>
    </source>
</evidence>
<dbReference type="GO" id="GO:0046872">
    <property type="term" value="F:metal ion binding"/>
    <property type="evidence" value="ECO:0007669"/>
    <property type="project" value="UniProtKB-KW"/>
</dbReference>
<dbReference type="SUPFAM" id="SSF56655">
    <property type="entry name" value="Carbohydrate phosphatase"/>
    <property type="match status" value="1"/>
</dbReference>
<feature type="binding site" evidence="8">
    <location>
        <position position="84"/>
    </location>
    <ligand>
        <name>Mg(2+)</name>
        <dbReference type="ChEBI" id="CHEBI:18420"/>
        <label>1</label>
        <note>catalytic</note>
    </ligand>
</feature>
<evidence type="ECO:0000256" key="4">
    <source>
        <dbReference type="ARBA" id="ARBA00022842"/>
    </source>
</evidence>
<comment type="catalytic activity">
    <reaction evidence="5">
        <text>1D-myo-inositol 1,3,4-trisphosphate + H2O = 1D-myo-inositol 3,4-bisphosphate + phosphate</text>
        <dbReference type="Rhea" id="RHEA:70319"/>
        <dbReference type="ChEBI" id="CHEBI:15377"/>
        <dbReference type="ChEBI" id="CHEBI:43474"/>
        <dbReference type="ChEBI" id="CHEBI:58414"/>
        <dbReference type="ChEBI" id="CHEBI:83241"/>
    </reaction>
    <physiologicalReaction direction="left-to-right" evidence="5">
        <dbReference type="Rhea" id="RHEA:70320"/>
    </physiologicalReaction>
</comment>
<keyword evidence="4 8" id="KW-0460">Magnesium</keyword>
<name>A0A9Q0M303_BLOTA</name>
<dbReference type="Gene3D" id="3.40.190.80">
    <property type="match status" value="1"/>
</dbReference>
<dbReference type="PROSITE" id="PS00629">
    <property type="entry name" value="IMP_1"/>
    <property type="match status" value="1"/>
</dbReference>
<evidence type="ECO:0000256" key="7">
    <source>
        <dbReference type="ARBA" id="ARBA00044519"/>
    </source>
</evidence>
<accession>A0A9Q0M303</accession>
<gene>
    <name evidence="9" type="ORF">RDWZM_009468</name>
</gene>
<dbReference type="Gene3D" id="3.30.540.10">
    <property type="entry name" value="Fructose-1,6-Bisphosphatase, subunit A, domain 1"/>
    <property type="match status" value="1"/>
</dbReference>
<feature type="binding site" evidence="8">
    <location>
        <position position="158"/>
    </location>
    <ligand>
        <name>Mg(2+)</name>
        <dbReference type="ChEBI" id="CHEBI:18420"/>
        <label>1</label>
        <note>catalytic</note>
    </ligand>
</feature>
<dbReference type="PANTHER" id="PTHR43028">
    <property type="entry name" value="3'(2'),5'-BISPHOSPHATE NUCLEOTIDASE 1"/>
    <property type="match status" value="1"/>
</dbReference>
<dbReference type="GO" id="GO:0046854">
    <property type="term" value="P:phosphatidylinositol phosphate biosynthetic process"/>
    <property type="evidence" value="ECO:0007669"/>
    <property type="project" value="InterPro"/>
</dbReference>
<dbReference type="OrthoDB" id="9977309at2759"/>
<evidence type="ECO:0000256" key="3">
    <source>
        <dbReference type="ARBA" id="ARBA00022723"/>
    </source>
</evidence>
<dbReference type="InterPro" id="IPR020583">
    <property type="entry name" value="Inositol_monoP_metal-BS"/>
</dbReference>
<dbReference type="PROSITE" id="PS00630">
    <property type="entry name" value="IMP_2"/>
    <property type="match status" value="1"/>
</dbReference>
<dbReference type="Gene3D" id="4.10.460.10">
    <property type="entry name" value="Inositol Polyphosphate 1-phosphatase, domain 1"/>
    <property type="match status" value="1"/>
</dbReference>
<evidence type="ECO:0000256" key="6">
    <source>
        <dbReference type="ARBA" id="ARBA00044478"/>
    </source>
</evidence>
<evidence type="ECO:0000256" key="1">
    <source>
        <dbReference type="ARBA" id="ARBA00009759"/>
    </source>
</evidence>
<dbReference type="InterPro" id="IPR050725">
    <property type="entry name" value="CysQ/Inositol_MonoPase"/>
</dbReference>
<comment type="similarity">
    <text evidence="1">Belongs to the inositol monophosphatase superfamily.</text>
</comment>
<comment type="catalytic activity">
    <reaction evidence="6">
        <text>1D-myo-inositol 1,4-bisphosphate + H2O = 1D-myo-inositol 4-phosphate + phosphate</text>
        <dbReference type="Rhea" id="RHEA:15553"/>
        <dbReference type="ChEBI" id="CHEBI:15377"/>
        <dbReference type="ChEBI" id="CHEBI:43474"/>
        <dbReference type="ChEBI" id="CHEBI:58282"/>
        <dbReference type="ChEBI" id="CHEBI:58469"/>
        <dbReference type="EC" id="3.1.3.57"/>
    </reaction>
    <physiologicalReaction direction="left-to-right" evidence="6">
        <dbReference type="Rhea" id="RHEA:15554"/>
    </physiologicalReaction>
</comment>
<feature type="binding site" evidence="8">
    <location>
        <position position="160"/>
    </location>
    <ligand>
        <name>Mg(2+)</name>
        <dbReference type="ChEBI" id="CHEBI:18420"/>
        <label>1</label>
        <note>catalytic</note>
    </ligand>
</feature>
<dbReference type="PANTHER" id="PTHR43028:SF3">
    <property type="entry name" value="INOSITOL POLYPHOSPHATE 1-PHOSPHATASE"/>
    <property type="match status" value="1"/>
</dbReference>
<protein>
    <recommendedName>
        <fullName evidence="7">inositol-1,4-bisphosphate 1-phosphatase</fullName>
        <ecNumber evidence="7">3.1.3.57</ecNumber>
    </recommendedName>
</protein>
<dbReference type="AlphaFoldDB" id="A0A9Q0M303"/>
<dbReference type="EMBL" id="JAPWDV010000003">
    <property type="protein sequence ID" value="KAJ6218311.1"/>
    <property type="molecule type" value="Genomic_DNA"/>
</dbReference>
<reference evidence="9" key="1">
    <citation type="submission" date="2022-12" db="EMBL/GenBank/DDBJ databases">
        <title>Genome assemblies of Blomia tropicalis.</title>
        <authorList>
            <person name="Cui Y."/>
        </authorList>
    </citation>
    <scope>NUCLEOTIDE SEQUENCE</scope>
    <source>
        <tissue evidence="9">Adult mites</tissue>
    </source>
</reference>